<dbReference type="Pfam" id="PF01547">
    <property type="entry name" value="SBP_bac_1"/>
    <property type="match status" value="1"/>
</dbReference>
<evidence type="ECO:0000256" key="2">
    <source>
        <dbReference type="ARBA" id="ARBA00022448"/>
    </source>
</evidence>
<dbReference type="GO" id="GO:0055052">
    <property type="term" value="C:ATP-binding cassette (ABC) transporter complex, substrate-binding subunit-containing"/>
    <property type="evidence" value="ECO:0007669"/>
    <property type="project" value="TreeGrafter"/>
</dbReference>
<name>G6FU10_9CYAN</name>
<organism evidence="4 5">
    <name type="scientific">Fischerella thermalis JSC-11</name>
    <dbReference type="NCBI Taxonomy" id="741277"/>
    <lineage>
        <taxon>Bacteria</taxon>
        <taxon>Bacillati</taxon>
        <taxon>Cyanobacteriota</taxon>
        <taxon>Cyanophyceae</taxon>
        <taxon>Nostocales</taxon>
        <taxon>Hapalosiphonaceae</taxon>
        <taxon>Fischerella</taxon>
    </lineage>
</organism>
<comment type="caution">
    <text evidence="4">The sequence shown here is derived from an EMBL/GenBank/DDBJ whole genome shotgun (WGS) entry which is preliminary data.</text>
</comment>
<dbReference type="GO" id="GO:1901982">
    <property type="term" value="F:maltose binding"/>
    <property type="evidence" value="ECO:0007669"/>
    <property type="project" value="TreeGrafter"/>
</dbReference>
<keyword evidence="2" id="KW-0813">Transport</keyword>
<evidence type="ECO:0000313" key="4">
    <source>
        <dbReference type="EMBL" id="EHC14093.1"/>
    </source>
</evidence>
<dbReference type="Gene3D" id="3.40.190.10">
    <property type="entry name" value="Periplasmic binding protein-like II"/>
    <property type="match status" value="1"/>
</dbReference>
<dbReference type="CDD" id="cd14748">
    <property type="entry name" value="PBP2_UgpB"/>
    <property type="match status" value="1"/>
</dbReference>
<evidence type="ECO:0000256" key="1">
    <source>
        <dbReference type="ARBA" id="ARBA00008520"/>
    </source>
</evidence>
<accession>G6FU10</accession>
<dbReference type="EMBL" id="AGIZ01000006">
    <property type="protein sequence ID" value="EHC14093.1"/>
    <property type="molecule type" value="Genomic_DNA"/>
</dbReference>
<sequence>MVAIAFLVIGCQNLPSPHATTTTTPVIIKLSGWGADPTEQKLLKQILKDFEVQHPAIKVKYEVIADQYMDVIKTRLIGEAAPDVFYLDAFEAPFLMSQNVLEPLDAYINPEFDLADFEETILNSFKYENHIYGLPKDFSTLTLFYNKQAFTSAGLTSPPATWDELRAYSKQLTVDKNQDGRIDQYGYGVIPELARQAYKIRAFGGQLVDANGYATFASEAGVKGLQLVVDQYQKDRTAAQKSDVGTNSGSEMFGQGKVAMVIEGNWAIPYLKDTFPQLDFATAEVPTINDKKSTMVFTVAYVMNKQTQHKAEAWELISYLTGKEGMEKWTATGFALPTRKSVAEKLGYDKDPLRSPFLTGVSYAMPWQAGKYPAAIMNNFDNQFISALLGQQALQQALQRAQTQANKLIQAME</sequence>
<evidence type="ECO:0000256" key="3">
    <source>
        <dbReference type="ARBA" id="ARBA00022729"/>
    </source>
</evidence>
<keyword evidence="5" id="KW-1185">Reference proteome</keyword>
<dbReference type="AlphaFoldDB" id="G6FU10"/>
<dbReference type="PANTHER" id="PTHR30061:SF50">
    <property type="entry name" value="MALTOSE_MALTODEXTRIN-BINDING PERIPLASMIC PROTEIN"/>
    <property type="match status" value="1"/>
</dbReference>
<evidence type="ECO:0000313" key="5">
    <source>
        <dbReference type="Proteomes" id="UP000004344"/>
    </source>
</evidence>
<gene>
    <name evidence="4" type="ORF">FJSC11DRAFT_2357</name>
</gene>
<dbReference type="GO" id="GO:0015768">
    <property type="term" value="P:maltose transport"/>
    <property type="evidence" value="ECO:0007669"/>
    <property type="project" value="TreeGrafter"/>
</dbReference>
<dbReference type="InterPro" id="IPR006059">
    <property type="entry name" value="SBP"/>
</dbReference>
<protein>
    <submittedName>
        <fullName evidence="4">Extracellular solute-binding protein family 1</fullName>
    </submittedName>
</protein>
<comment type="similarity">
    <text evidence="1">Belongs to the bacterial solute-binding protein 1 family.</text>
</comment>
<dbReference type="SUPFAM" id="SSF53850">
    <property type="entry name" value="Periplasmic binding protein-like II"/>
    <property type="match status" value="1"/>
</dbReference>
<proteinExistence type="inferred from homology"/>
<keyword evidence="3" id="KW-0732">Signal</keyword>
<dbReference type="GeneID" id="35796228"/>
<dbReference type="RefSeq" id="WP_009456984.1">
    <property type="nucleotide sequence ID" value="NZ_AGIZ01000006.1"/>
</dbReference>
<reference evidence="4 5" key="1">
    <citation type="submission" date="2011-09" db="EMBL/GenBank/DDBJ databases">
        <title>The draft genome of Fischerella sp. JSC-11.</title>
        <authorList>
            <consortium name="US DOE Joint Genome Institute (JGI-PGF)"/>
            <person name="Lucas S."/>
            <person name="Han J."/>
            <person name="Lapidus A."/>
            <person name="Cheng J.-F."/>
            <person name="Goodwin L."/>
            <person name="Pitluck S."/>
            <person name="Peters L."/>
            <person name="Land M.L."/>
            <person name="Hauser L."/>
            <person name="Sarkisova S."/>
            <person name="Bryant D.A."/>
            <person name="Brown I."/>
            <person name="Woyke T.J."/>
        </authorList>
    </citation>
    <scope>NUCLEOTIDE SEQUENCE [LARGE SCALE GENOMIC DNA]</scope>
    <source>
        <strain evidence="4 5">JSC-11</strain>
    </source>
</reference>
<dbReference type="GO" id="GO:0042956">
    <property type="term" value="P:maltodextrin transmembrane transport"/>
    <property type="evidence" value="ECO:0007669"/>
    <property type="project" value="TreeGrafter"/>
</dbReference>
<dbReference type="PANTHER" id="PTHR30061">
    <property type="entry name" value="MALTOSE-BINDING PERIPLASMIC PROTEIN"/>
    <property type="match status" value="1"/>
</dbReference>
<dbReference type="Proteomes" id="UP000004344">
    <property type="component" value="Unassembled WGS sequence"/>
</dbReference>